<evidence type="ECO:0000256" key="9">
    <source>
        <dbReference type="SAM" id="MobiDB-lite"/>
    </source>
</evidence>
<dbReference type="PIRSF" id="PIRSF036979">
    <property type="entry name" value="Arginase"/>
    <property type="match status" value="1"/>
</dbReference>
<dbReference type="CDD" id="cd09988">
    <property type="entry name" value="Formimidoylglutamase"/>
    <property type="match status" value="1"/>
</dbReference>
<comment type="catalytic activity">
    <reaction evidence="5">
        <text>N-formimidoyl-L-glutamate + H2O = formamide + L-glutamate</text>
        <dbReference type="Rhea" id="RHEA:22492"/>
        <dbReference type="ChEBI" id="CHEBI:15377"/>
        <dbReference type="ChEBI" id="CHEBI:16397"/>
        <dbReference type="ChEBI" id="CHEBI:29985"/>
        <dbReference type="ChEBI" id="CHEBI:58928"/>
        <dbReference type="EC" id="3.5.3.8"/>
    </reaction>
</comment>
<dbReference type="GO" id="GO:0050415">
    <property type="term" value="F:formimidoylglutamase activity"/>
    <property type="evidence" value="ECO:0007669"/>
    <property type="project" value="UniProtKB-EC"/>
</dbReference>
<dbReference type="PRINTS" id="PR00116">
    <property type="entry name" value="ARGINASE"/>
</dbReference>
<dbReference type="PROSITE" id="PS01053">
    <property type="entry name" value="ARGINASE_1"/>
    <property type="match status" value="1"/>
</dbReference>
<evidence type="ECO:0000313" key="10">
    <source>
        <dbReference type="EMBL" id="WIM69469.1"/>
    </source>
</evidence>
<feature type="binding site" evidence="5">
    <location>
        <position position="244"/>
    </location>
    <ligand>
        <name>Mn(2+)</name>
        <dbReference type="ChEBI" id="CHEBI:29035"/>
        <label>2</label>
    </ligand>
</feature>
<feature type="binding site" evidence="5">
    <location>
        <position position="129"/>
    </location>
    <ligand>
        <name>Mn(2+)</name>
        <dbReference type="ChEBI" id="CHEBI:29035"/>
        <label>1</label>
    </ligand>
</feature>
<evidence type="ECO:0000256" key="1">
    <source>
        <dbReference type="ARBA" id="ARBA00022723"/>
    </source>
</evidence>
<dbReference type="PANTHER" id="PTHR11358">
    <property type="entry name" value="ARGINASE/AGMATINASE"/>
    <property type="match status" value="1"/>
</dbReference>
<keyword evidence="1 5" id="KW-0479">Metal-binding</keyword>
<organism evidence="10 11">
    <name type="scientific">Corynebacterium suedekumii</name>
    <dbReference type="NCBI Taxonomy" id="3049801"/>
    <lineage>
        <taxon>Bacteria</taxon>
        <taxon>Bacillati</taxon>
        <taxon>Actinomycetota</taxon>
        <taxon>Actinomycetes</taxon>
        <taxon>Mycobacteriales</taxon>
        <taxon>Corynebacteriaceae</taxon>
        <taxon>Corynebacterium</taxon>
    </lineage>
</organism>
<dbReference type="HAMAP" id="MF_00737">
    <property type="entry name" value="Formimidoylglutam"/>
    <property type="match status" value="1"/>
</dbReference>
<dbReference type="InterPro" id="IPR006035">
    <property type="entry name" value="Ureohydrolase"/>
</dbReference>
<dbReference type="RefSeq" id="WP_284874063.1">
    <property type="nucleotide sequence ID" value="NZ_CP126970.1"/>
</dbReference>
<comment type="function">
    <text evidence="5">Catalyzes the conversion of N-formimidoyl-L-glutamate to L-glutamate and formamide.</text>
</comment>
<evidence type="ECO:0000256" key="7">
    <source>
        <dbReference type="PROSITE-ProRule" id="PRU00742"/>
    </source>
</evidence>
<feature type="region of interest" description="Disordered" evidence="9">
    <location>
        <begin position="1"/>
        <end position="23"/>
    </location>
</feature>
<feature type="binding site" evidence="5">
    <location>
        <position position="160"/>
    </location>
    <ligand>
        <name>Mn(2+)</name>
        <dbReference type="ChEBI" id="CHEBI:29035"/>
        <label>1</label>
    </ligand>
</feature>
<dbReference type="NCBIfam" id="TIGR01227">
    <property type="entry name" value="hutG"/>
    <property type="match status" value="1"/>
</dbReference>
<dbReference type="PANTHER" id="PTHR11358:SF35">
    <property type="entry name" value="FORMIMIDOYLGLUTAMASE"/>
    <property type="match status" value="1"/>
</dbReference>
<evidence type="ECO:0000256" key="3">
    <source>
        <dbReference type="ARBA" id="ARBA00022808"/>
    </source>
</evidence>
<dbReference type="PROSITE" id="PS51409">
    <property type="entry name" value="ARGINASE_2"/>
    <property type="match status" value="1"/>
</dbReference>
<sequence>MSDSHLFKSTLPESWTGRVDGPNPDHALWSTTVRPMDDPASVDPGVALIGFASDEGITRNYGRAGAADGPDAIRTSLGFMSVHDERPRYDAGTITVDGHDLEGAQDTLADAVSTIAKAGHLPVVLGGGHEAAWGSYRGLHEETGGDASSIAIINLDAHLDLRQAEPCNNGTPFRQVSELAGDDFNYSVLGVSPTDNTKFLFDSARERGVNITTDDQLSELSPTEAADLAVKVTDGRDRIHLSIDLDVLHAAVCPGVTSPASVGVPLANIRAICTALAKTGRLALVDVVELSPPLDVDKRTARVASRLVEEITAAHATA</sequence>
<keyword evidence="11" id="KW-1185">Reference proteome</keyword>
<dbReference type="Pfam" id="PF00491">
    <property type="entry name" value="Arginase"/>
    <property type="match status" value="1"/>
</dbReference>
<dbReference type="Gene3D" id="3.40.800.10">
    <property type="entry name" value="Ureohydrolase domain"/>
    <property type="match status" value="1"/>
</dbReference>
<feature type="binding site" evidence="5">
    <location>
        <position position="156"/>
    </location>
    <ligand>
        <name>Mn(2+)</name>
        <dbReference type="ChEBI" id="CHEBI:29035"/>
        <label>2</label>
    </ligand>
</feature>
<feature type="binding site" evidence="5">
    <location>
        <position position="244"/>
    </location>
    <ligand>
        <name>Mn(2+)</name>
        <dbReference type="ChEBI" id="CHEBI:29035"/>
        <label>1</label>
    </ligand>
</feature>
<dbReference type="EC" id="3.5.3.8" evidence="5 6"/>
<protein>
    <recommendedName>
        <fullName evidence="5 6">Formimidoylglutamase</fullName>
        <ecNumber evidence="5 6">3.5.3.8</ecNumber>
    </recommendedName>
    <alternativeName>
        <fullName evidence="5">Formiminoglutamase</fullName>
    </alternativeName>
    <alternativeName>
        <fullName evidence="5">Formiminoglutamate hydrolase</fullName>
    </alternativeName>
</protein>
<dbReference type="SUPFAM" id="SSF52768">
    <property type="entry name" value="Arginase/deacetylase"/>
    <property type="match status" value="1"/>
</dbReference>
<comment type="similarity">
    <text evidence="5 7 8">Belongs to the arginase family.</text>
</comment>
<keyword evidence="3 5" id="KW-0369">Histidine metabolism</keyword>
<evidence type="ECO:0000256" key="8">
    <source>
        <dbReference type="RuleBase" id="RU003684"/>
    </source>
</evidence>
<dbReference type="Proteomes" id="UP001238805">
    <property type="component" value="Chromosome"/>
</dbReference>
<evidence type="ECO:0000256" key="4">
    <source>
        <dbReference type="ARBA" id="ARBA00023211"/>
    </source>
</evidence>
<dbReference type="InterPro" id="IPR005923">
    <property type="entry name" value="HutG"/>
</dbReference>
<reference evidence="10 11" key="1">
    <citation type="submission" date="2023-05" db="EMBL/GenBank/DDBJ databases">
        <title>Corynebacterium suedekumii sp. nov. and Corynebacterium breve sp. nov. isolated from raw cow's milk.</title>
        <authorList>
            <person name="Baer M.K."/>
            <person name="Mehl L."/>
            <person name="Hellmuth R."/>
            <person name="Marke G."/>
            <person name="Lipski A."/>
        </authorList>
    </citation>
    <scope>NUCLEOTIDE SEQUENCE [LARGE SCALE GENOMIC DNA]</scope>
    <source>
        <strain evidence="10 11">LM112</strain>
    </source>
</reference>
<evidence type="ECO:0000313" key="11">
    <source>
        <dbReference type="Proteomes" id="UP001238805"/>
    </source>
</evidence>
<feature type="binding site" evidence="5">
    <location>
        <position position="156"/>
    </location>
    <ligand>
        <name>Mn(2+)</name>
        <dbReference type="ChEBI" id="CHEBI:29035"/>
        <label>1</label>
    </ligand>
</feature>
<feature type="binding site" evidence="5">
    <location>
        <position position="246"/>
    </location>
    <ligand>
        <name>Mn(2+)</name>
        <dbReference type="ChEBI" id="CHEBI:29035"/>
        <label>2</label>
    </ligand>
</feature>
<dbReference type="EMBL" id="CP126970">
    <property type="protein sequence ID" value="WIM69469.1"/>
    <property type="molecule type" value="Genomic_DNA"/>
</dbReference>
<dbReference type="InterPro" id="IPR020855">
    <property type="entry name" value="Ureohydrolase_Mn_BS"/>
</dbReference>
<comment type="pathway">
    <text evidence="5">Amino-acid degradation; L-histidine degradation into L-glutamate; L-glutamate from N-formimidoyl-L-glutamate (hydrolase route): step 1/1.</text>
</comment>
<evidence type="ECO:0000256" key="2">
    <source>
        <dbReference type="ARBA" id="ARBA00022801"/>
    </source>
</evidence>
<gene>
    <name evidence="5 10" type="primary">hutG</name>
    <name evidence="10" type="ORF">QP029_09425</name>
</gene>
<dbReference type="InterPro" id="IPR023696">
    <property type="entry name" value="Ureohydrolase_dom_sf"/>
</dbReference>
<keyword evidence="4 5" id="KW-0464">Manganese</keyword>
<keyword evidence="2 5" id="KW-0378">Hydrolase</keyword>
<proteinExistence type="inferred from homology"/>
<comment type="cofactor">
    <cofactor evidence="5">
        <name>Mn(2+)</name>
        <dbReference type="ChEBI" id="CHEBI:29035"/>
    </cofactor>
    <text evidence="5">Binds 2 manganese ions per subunit.</text>
</comment>
<evidence type="ECO:0000256" key="6">
    <source>
        <dbReference type="NCBIfam" id="TIGR01227"/>
    </source>
</evidence>
<evidence type="ECO:0000256" key="5">
    <source>
        <dbReference type="HAMAP-Rule" id="MF_00737"/>
    </source>
</evidence>
<name>A0ABY8VMR6_9CORY</name>
<feature type="binding site" evidence="5">
    <location>
        <position position="158"/>
    </location>
    <ligand>
        <name>Mn(2+)</name>
        <dbReference type="ChEBI" id="CHEBI:29035"/>
        <label>2</label>
    </ligand>
</feature>
<accession>A0ABY8VMR6</accession>